<keyword evidence="4" id="KW-1185">Reference proteome</keyword>
<dbReference type="EMBL" id="AZDX01000010">
    <property type="protein sequence ID" value="KRL07089.1"/>
    <property type="molecule type" value="Genomic_DNA"/>
</dbReference>
<dbReference type="PANTHER" id="PTHR34135:SF2">
    <property type="entry name" value="LYSOZYME"/>
    <property type="match status" value="1"/>
</dbReference>
<dbReference type="PATRIC" id="fig|1423759.3.peg.213"/>
<feature type="compositionally biased region" description="Low complexity" evidence="2">
    <location>
        <begin position="66"/>
        <end position="77"/>
    </location>
</feature>
<name>A0A0R1MGX2_9LACO</name>
<feature type="compositionally biased region" description="Polar residues" evidence="2">
    <location>
        <begin position="55"/>
        <end position="65"/>
    </location>
</feature>
<feature type="compositionally biased region" description="Low complexity" evidence="2">
    <location>
        <begin position="21"/>
        <end position="54"/>
    </location>
</feature>
<evidence type="ECO:0000256" key="2">
    <source>
        <dbReference type="SAM" id="MobiDB-lite"/>
    </source>
</evidence>
<dbReference type="GO" id="GO:0016052">
    <property type="term" value="P:carbohydrate catabolic process"/>
    <property type="evidence" value="ECO:0007669"/>
    <property type="project" value="TreeGrafter"/>
</dbReference>
<dbReference type="Gene3D" id="3.20.20.80">
    <property type="entry name" value="Glycosidases"/>
    <property type="match status" value="1"/>
</dbReference>
<dbReference type="Pfam" id="PF01183">
    <property type="entry name" value="Glyco_hydro_25"/>
    <property type="match status" value="1"/>
</dbReference>
<dbReference type="STRING" id="1423759.FC92_GL000207"/>
<feature type="region of interest" description="Disordered" evidence="2">
    <location>
        <begin position="21"/>
        <end position="161"/>
    </location>
</feature>
<keyword evidence="3" id="KW-0378">Hydrolase</keyword>
<feature type="compositionally biased region" description="Low complexity" evidence="2">
    <location>
        <begin position="103"/>
        <end position="161"/>
    </location>
</feature>
<dbReference type="GO" id="GO:0009253">
    <property type="term" value="P:peptidoglycan catabolic process"/>
    <property type="evidence" value="ECO:0007669"/>
    <property type="project" value="InterPro"/>
</dbReference>
<dbReference type="PROSITE" id="PS51904">
    <property type="entry name" value="GLYCOSYL_HYDROL_F25_2"/>
    <property type="match status" value="1"/>
</dbReference>
<evidence type="ECO:0000313" key="3">
    <source>
        <dbReference type="EMBL" id="KRL07089.1"/>
    </source>
</evidence>
<proteinExistence type="inferred from homology"/>
<gene>
    <name evidence="3" type="ORF">FC92_GL000207</name>
</gene>
<dbReference type="Proteomes" id="UP000051448">
    <property type="component" value="Unassembled WGS sequence"/>
</dbReference>
<comment type="similarity">
    <text evidence="1">Belongs to the glycosyl hydrolase 25 family.</text>
</comment>
<dbReference type="GO" id="GO:0016998">
    <property type="term" value="P:cell wall macromolecule catabolic process"/>
    <property type="evidence" value="ECO:0007669"/>
    <property type="project" value="InterPro"/>
</dbReference>
<sequence length="1001" mass="107689">MLSLGTGISLSTYIAQADETTSAVSISQSSSSSSSTASATSQSSSSNSSILANSETTSVNSTEKTSSINSDSPSSSSANAVAETQSTDSSITSNADSKAEQDTVISSSSSVSTSTDSSDIASTSSTNNVSTTSDNTTMNSSSSSTDASISTTTEASTTLDTTTTTPVAFSAAVTSLLSVRVPDNISIGDSNYTHADAIDISSYQKWITLTDFLQLKSLGIKSVIVKITEGTTYKNHYAASQISLAEQAGLNVAVYHYATFSDSSSGSAQGQHVAQTMQNLGLDKNVLIFADMEDKTTLSDSIQPALYAFWNSLTAAGFNNHGVYTYISYAYRDQVVATVGKARTWIAQYPYTPSNGGYYENEWKNEGYGGWQFSSTAYIDGHTLDISHDYNGLLTNTSNLNDNLANIDNISVSGNKVSISGWHISPKSTIEQNAYIIMFDSTTGKEIERVKYTPLQRTDVADTYWYIPNSAKSGFAVTFTLPSGYKFGGKNIQFVLRYSDDPNGNGNTTDIWSQKYNYTDNIGNVDKLYLNTNNVLSVTGWHAADASTALKNAFLIVFDNTTGKELTRVAYTPATRSDVANSNYGYILNASQSGFSQNINLSKYLVNGHQIQIVMRYSAAANGEGNHVDYWSNLYTIANANAANLDSFSLSSNNILHVAGWHAADASTALKNAFLIVFDATTGKEIKRVAYNPISRPDVAKNGYANIYNAAQSGFSQNIDLGNTLVNGHQLQIVMRYSDAVNGGGNHIDYLSKTYAIPNANAAYVDSFSLGANNTLHVAGWHAADASTALKNAFLIVFDATTGKEIKRVAYNPISRPDVAKNGYANVFNAAQSGFSQDIDLGSTFVNGHQLQIVMRYSDAANGEGNHIDYWSDKHYTANNNSGHLDSFSSTPNGVLHVAGWHAADASTVLKYTYLIVFDDTTGKEVTRTSYFPNSRPDVVKNGYANVYNAAQSGFVKDIPLSSATLRQLKGHTIQIVMRYSSNATTGEGTRIDYWSDKKIL</sequence>
<protein>
    <submittedName>
        <fullName evidence="3">Glycosyl hydrolase family 25</fullName>
    </submittedName>
</protein>
<comment type="caution">
    <text evidence="3">The sequence shown here is derived from an EMBL/GenBank/DDBJ whole genome shotgun (WGS) entry which is preliminary data.</text>
</comment>
<evidence type="ECO:0000313" key="4">
    <source>
        <dbReference type="Proteomes" id="UP000051448"/>
    </source>
</evidence>
<evidence type="ECO:0000256" key="1">
    <source>
        <dbReference type="ARBA" id="ARBA00010646"/>
    </source>
</evidence>
<dbReference type="SUPFAM" id="SSF51445">
    <property type="entry name" value="(Trans)glycosidases"/>
    <property type="match status" value="1"/>
</dbReference>
<dbReference type="InterPro" id="IPR017853">
    <property type="entry name" value="GH"/>
</dbReference>
<reference evidence="3 4" key="1">
    <citation type="journal article" date="2015" name="Genome Announc.">
        <title>Expanding the biotechnology potential of lactobacilli through comparative genomics of 213 strains and associated genera.</title>
        <authorList>
            <person name="Sun Z."/>
            <person name="Harris H.M."/>
            <person name="McCann A."/>
            <person name="Guo C."/>
            <person name="Argimon S."/>
            <person name="Zhang W."/>
            <person name="Yang X."/>
            <person name="Jeffery I.B."/>
            <person name="Cooney J.C."/>
            <person name="Kagawa T.F."/>
            <person name="Liu W."/>
            <person name="Song Y."/>
            <person name="Salvetti E."/>
            <person name="Wrobel A."/>
            <person name="Rasinkangas P."/>
            <person name="Parkhill J."/>
            <person name="Rea M.C."/>
            <person name="O'Sullivan O."/>
            <person name="Ritari J."/>
            <person name="Douillard F.P."/>
            <person name="Paul Ross R."/>
            <person name="Yang R."/>
            <person name="Briner A.E."/>
            <person name="Felis G.E."/>
            <person name="de Vos W.M."/>
            <person name="Barrangou R."/>
            <person name="Klaenhammer T.R."/>
            <person name="Caufield P.W."/>
            <person name="Cui Y."/>
            <person name="Zhang H."/>
            <person name="O'Toole P.W."/>
        </authorList>
    </citation>
    <scope>NUCLEOTIDE SEQUENCE [LARGE SCALE GENOMIC DNA]</scope>
    <source>
        <strain evidence="3 4">DSM 19519</strain>
    </source>
</reference>
<dbReference type="PANTHER" id="PTHR34135">
    <property type="entry name" value="LYSOZYME"/>
    <property type="match status" value="1"/>
</dbReference>
<dbReference type="InterPro" id="IPR002053">
    <property type="entry name" value="Glyco_hydro_25"/>
</dbReference>
<accession>A0A0R1MGX2</accession>
<dbReference type="AlphaFoldDB" id="A0A0R1MGX2"/>
<dbReference type="GO" id="GO:0003796">
    <property type="term" value="F:lysozyme activity"/>
    <property type="evidence" value="ECO:0007669"/>
    <property type="project" value="InterPro"/>
</dbReference>
<organism evidence="3 4">
    <name type="scientific">Liquorilactobacillus hordei DSM 19519</name>
    <dbReference type="NCBI Taxonomy" id="1423759"/>
    <lineage>
        <taxon>Bacteria</taxon>
        <taxon>Bacillati</taxon>
        <taxon>Bacillota</taxon>
        <taxon>Bacilli</taxon>
        <taxon>Lactobacillales</taxon>
        <taxon>Lactobacillaceae</taxon>
        <taxon>Liquorilactobacillus</taxon>
    </lineage>
</organism>
<feature type="compositionally biased region" description="Polar residues" evidence="2">
    <location>
        <begin position="78"/>
        <end position="96"/>
    </location>
</feature>